<comment type="caution">
    <text evidence="6">The sequence shown here is derived from an EMBL/GenBank/DDBJ whole genome shotgun (WGS) entry which is preliminary data.</text>
</comment>
<protein>
    <submittedName>
        <fullName evidence="6">Protein-S-isoprenylcysteine O-methyltransferase Ste14</fullName>
    </submittedName>
</protein>
<evidence type="ECO:0000256" key="2">
    <source>
        <dbReference type="ARBA" id="ARBA00022692"/>
    </source>
</evidence>
<feature type="transmembrane region" description="Helical" evidence="5">
    <location>
        <begin position="18"/>
        <end position="35"/>
    </location>
</feature>
<gene>
    <name evidence="6" type="ORF">FHS59_002206</name>
</gene>
<evidence type="ECO:0000256" key="3">
    <source>
        <dbReference type="ARBA" id="ARBA00022989"/>
    </source>
</evidence>
<proteinExistence type="predicted"/>
<name>A0A841MVG0_9BACT</name>
<dbReference type="GO" id="GO:0032259">
    <property type="term" value="P:methylation"/>
    <property type="evidence" value="ECO:0007669"/>
    <property type="project" value="UniProtKB-KW"/>
</dbReference>
<evidence type="ECO:0000256" key="1">
    <source>
        <dbReference type="ARBA" id="ARBA00004127"/>
    </source>
</evidence>
<reference evidence="6 7" key="1">
    <citation type="submission" date="2020-08" db="EMBL/GenBank/DDBJ databases">
        <title>Genomic Encyclopedia of Type Strains, Phase IV (KMG-IV): sequencing the most valuable type-strain genomes for metagenomic binning, comparative biology and taxonomic classification.</title>
        <authorList>
            <person name="Goeker M."/>
        </authorList>
    </citation>
    <scope>NUCLEOTIDE SEQUENCE [LARGE SCALE GENOMIC DNA]</scope>
    <source>
        <strain evidence="6 7">DSM 102044</strain>
    </source>
</reference>
<feature type="transmembrane region" description="Helical" evidence="5">
    <location>
        <begin position="71"/>
        <end position="104"/>
    </location>
</feature>
<dbReference type="Proteomes" id="UP000588604">
    <property type="component" value="Unassembled WGS sequence"/>
</dbReference>
<keyword evidence="3 5" id="KW-1133">Transmembrane helix</keyword>
<keyword evidence="6" id="KW-0808">Transferase</keyword>
<evidence type="ECO:0000256" key="5">
    <source>
        <dbReference type="SAM" id="Phobius"/>
    </source>
</evidence>
<keyword evidence="6" id="KW-0489">Methyltransferase</keyword>
<evidence type="ECO:0000256" key="4">
    <source>
        <dbReference type="ARBA" id="ARBA00023136"/>
    </source>
</evidence>
<dbReference type="PANTHER" id="PTHR12714:SF9">
    <property type="entry name" value="PROTEIN-S-ISOPRENYLCYSTEINE O-METHYLTRANSFERASE"/>
    <property type="match status" value="1"/>
</dbReference>
<dbReference type="Pfam" id="PF04191">
    <property type="entry name" value="PEMT"/>
    <property type="match status" value="1"/>
</dbReference>
<evidence type="ECO:0000313" key="7">
    <source>
        <dbReference type="Proteomes" id="UP000588604"/>
    </source>
</evidence>
<organism evidence="6 7">
    <name type="scientific">Algoriphagus iocasae</name>
    <dbReference type="NCBI Taxonomy" id="1836499"/>
    <lineage>
        <taxon>Bacteria</taxon>
        <taxon>Pseudomonadati</taxon>
        <taxon>Bacteroidota</taxon>
        <taxon>Cytophagia</taxon>
        <taxon>Cytophagales</taxon>
        <taxon>Cyclobacteriaceae</taxon>
        <taxon>Algoriphagus</taxon>
    </lineage>
</organism>
<dbReference type="EMBL" id="JACIJO010000002">
    <property type="protein sequence ID" value="MBB6326578.1"/>
    <property type="molecule type" value="Genomic_DNA"/>
</dbReference>
<keyword evidence="2 5" id="KW-0812">Transmembrane</keyword>
<comment type="subcellular location">
    <subcellularLocation>
        <location evidence="1">Endomembrane system</location>
        <topology evidence="1">Multi-pass membrane protein</topology>
    </subcellularLocation>
</comment>
<dbReference type="InterPro" id="IPR007318">
    <property type="entry name" value="Phopholipid_MeTrfase"/>
</dbReference>
<keyword evidence="4 5" id="KW-0472">Membrane</keyword>
<keyword evidence="7" id="KW-1185">Reference proteome</keyword>
<dbReference type="Gene3D" id="1.20.120.1630">
    <property type="match status" value="1"/>
</dbReference>
<dbReference type="AlphaFoldDB" id="A0A841MVG0"/>
<accession>A0A841MVG0</accession>
<dbReference type="GO" id="GO:0012505">
    <property type="term" value="C:endomembrane system"/>
    <property type="evidence" value="ECO:0007669"/>
    <property type="project" value="UniProtKB-SubCell"/>
</dbReference>
<dbReference type="GO" id="GO:0008168">
    <property type="term" value="F:methyltransferase activity"/>
    <property type="evidence" value="ECO:0007669"/>
    <property type="project" value="UniProtKB-KW"/>
</dbReference>
<dbReference type="PANTHER" id="PTHR12714">
    <property type="entry name" value="PROTEIN-S ISOPRENYLCYSTEINE O-METHYLTRANSFERASE"/>
    <property type="match status" value="1"/>
</dbReference>
<sequence length="141" mass="16246">MIQSILIPPQNFLPQKPLLTYLGYMIATFGTILTVQSSKQIHLKEFLGLKSEPKSQKLITSGLYGKMRHPLYLGLLMIFLGFVLVSAQYTALVHFFCLVVYLPFGIYFEEKNLVDQYGDAYLNYQKNVPMLFPTWSKKKRA</sequence>
<evidence type="ECO:0000313" key="6">
    <source>
        <dbReference type="EMBL" id="MBB6326578.1"/>
    </source>
</evidence>